<accession>A0A8T1M923</accession>
<feature type="compositionally biased region" description="Basic and acidic residues" evidence="1">
    <location>
        <begin position="264"/>
        <end position="276"/>
    </location>
</feature>
<evidence type="ECO:0000313" key="2">
    <source>
        <dbReference type="EMBL" id="KAG5445620.1"/>
    </source>
</evidence>
<dbReference type="OrthoDB" id="6244074at2759"/>
<reference evidence="2 3" key="2">
    <citation type="journal article" date="2021" name="Genomics">
        <title>High-quality reference genome for Clonorchis sinensis.</title>
        <authorList>
            <person name="Young N.D."/>
            <person name="Stroehlein A.J."/>
            <person name="Kinkar L."/>
            <person name="Wang T."/>
            <person name="Sohn W.M."/>
            <person name="Chang B.C.H."/>
            <person name="Kaur P."/>
            <person name="Weisz D."/>
            <person name="Dudchenko O."/>
            <person name="Aiden E.L."/>
            <person name="Korhonen P.K."/>
            <person name="Gasser R.B."/>
        </authorList>
    </citation>
    <scope>NUCLEOTIDE SEQUENCE [LARGE SCALE GENOMIC DNA]</scope>
    <source>
        <strain evidence="2">Cs-k2</strain>
    </source>
</reference>
<name>A0A8T1M923_CLOSI</name>
<dbReference type="EMBL" id="NIRI02000056">
    <property type="protein sequence ID" value="KAG5445620.1"/>
    <property type="molecule type" value="Genomic_DNA"/>
</dbReference>
<sequence>MSETCDTYTALAPIKNPLFLGLLSGVTPLNAFACGPLDHRSFGSPHNFFAQGYKQSHHHPLQSANTHSASQDLFSALLGFETARFLASMPRETRSFVISSQLEDGEGHCEASAHPQTPPTLGCSSARSNQHDPRSQPSCEPDNADCDVCTQTQLLLATMHFWQMALNLTATDPANQFCFPPRVPSTLPFLDQQTDYYGEDSVSEYRIPLIAGNLSDVTVGEQKALDRGENTATYSYPDQVTFHSDTQQRTSIHPLIGQHHRTDKPRQCEELNRNPPEESQTSSALIVEGNKVNTSDQTSVEKRTPTSTQSITSRSSATSDPPMLWSNLVRLLTAPSLTFP</sequence>
<evidence type="ECO:0000313" key="3">
    <source>
        <dbReference type="Proteomes" id="UP000286415"/>
    </source>
</evidence>
<gene>
    <name evidence="2" type="ORF">CSKR_203272</name>
</gene>
<evidence type="ECO:0000256" key="1">
    <source>
        <dbReference type="SAM" id="MobiDB-lite"/>
    </source>
</evidence>
<feature type="compositionally biased region" description="Polar residues" evidence="1">
    <location>
        <begin position="305"/>
        <end position="319"/>
    </location>
</feature>
<proteinExistence type="predicted"/>
<organism evidence="2 3">
    <name type="scientific">Clonorchis sinensis</name>
    <name type="common">Chinese liver fluke</name>
    <dbReference type="NCBI Taxonomy" id="79923"/>
    <lineage>
        <taxon>Eukaryota</taxon>
        <taxon>Metazoa</taxon>
        <taxon>Spiralia</taxon>
        <taxon>Lophotrochozoa</taxon>
        <taxon>Platyhelminthes</taxon>
        <taxon>Trematoda</taxon>
        <taxon>Digenea</taxon>
        <taxon>Opisthorchiida</taxon>
        <taxon>Opisthorchiata</taxon>
        <taxon>Opisthorchiidae</taxon>
        <taxon>Clonorchis</taxon>
    </lineage>
</organism>
<dbReference type="AlphaFoldDB" id="A0A8T1M923"/>
<protein>
    <submittedName>
        <fullName evidence="2">Uncharacterized protein</fullName>
    </submittedName>
</protein>
<reference evidence="2 3" key="1">
    <citation type="journal article" date="2018" name="Biotechnol. Adv.">
        <title>Improved genomic resources and new bioinformatic workflow for the carcinogenic parasite Clonorchis sinensis: Biotechnological implications.</title>
        <authorList>
            <person name="Wang D."/>
            <person name="Korhonen P.K."/>
            <person name="Gasser R.B."/>
            <person name="Young N.D."/>
        </authorList>
    </citation>
    <scope>NUCLEOTIDE SEQUENCE [LARGE SCALE GENOMIC DNA]</scope>
    <source>
        <strain evidence="2">Cs-k2</strain>
    </source>
</reference>
<feature type="region of interest" description="Disordered" evidence="1">
    <location>
        <begin position="254"/>
        <end position="322"/>
    </location>
</feature>
<feature type="region of interest" description="Disordered" evidence="1">
    <location>
        <begin position="107"/>
        <end position="142"/>
    </location>
</feature>
<comment type="caution">
    <text evidence="2">The sequence shown here is derived from an EMBL/GenBank/DDBJ whole genome shotgun (WGS) entry which is preliminary data.</text>
</comment>
<keyword evidence="3" id="KW-1185">Reference proteome</keyword>
<dbReference type="Proteomes" id="UP000286415">
    <property type="component" value="Unassembled WGS sequence"/>
</dbReference>